<dbReference type="PANTHER" id="PTHR41775">
    <property type="entry name" value="SECRETED PROTEIN-RELATED"/>
    <property type="match status" value="1"/>
</dbReference>
<dbReference type="CDD" id="cd00146">
    <property type="entry name" value="PKD"/>
    <property type="match status" value="3"/>
</dbReference>
<dbReference type="EMBL" id="BJUM01000004">
    <property type="protein sequence ID" value="GEK53682.1"/>
    <property type="molecule type" value="Genomic_DNA"/>
</dbReference>
<feature type="domain" description="PKD" evidence="2">
    <location>
        <begin position="893"/>
        <end position="979"/>
    </location>
</feature>
<dbReference type="Proteomes" id="UP000321419">
    <property type="component" value="Unassembled WGS sequence"/>
</dbReference>
<dbReference type="Pfam" id="PF20774">
    <property type="entry name" value="InhA-like_VEG"/>
    <property type="match status" value="1"/>
</dbReference>
<comment type="caution">
    <text evidence="3">The sequence shown here is derived from an EMBL/GenBank/DDBJ whole genome shotgun (WGS) entry which is preliminary data.</text>
</comment>
<feature type="signal peptide" evidence="1">
    <location>
        <begin position="1"/>
        <end position="18"/>
    </location>
</feature>
<protein>
    <submittedName>
        <fullName evidence="3">Peptidase M6</fullName>
    </submittedName>
</protein>
<dbReference type="InterPro" id="IPR048665">
    <property type="entry name" value="InhA-like_VEG"/>
</dbReference>
<reference evidence="3 4" key="1">
    <citation type="submission" date="2019-07" db="EMBL/GenBank/DDBJ databases">
        <title>Whole genome shotgun sequence of Pseudoalteromonas espejiana NBRC 102222.</title>
        <authorList>
            <person name="Hosoyama A."/>
            <person name="Uohara A."/>
            <person name="Ohji S."/>
            <person name="Ichikawa N."/>
        </authorList>
    </citation>
    <scope>NUCLEOTIDE SEQUENCE [LARGE SCALE GENOMIC DNA]</scope>
    <source>
        <strain evidence="3 4">NBRC 102222</strain>
    </source>
</reference>
<dbReference type="SUPFAM" id="SSF55486">
    <property type="entry name" value="Metalloproteases ('zincins'), catalytic domain"/>
    <property type="match status" value="1"/>
</dbReference>
<keyword evidence="4" id="KW-1185">Reference proteome</keyword>
<keyword evidence="1" id="KW-0732">Signal</keyword>
<dbReference type="RefSeq" id="WP_089349735.1">
    <property type="nucleotide sequence ID" value="NZ_BJUM01000004.1"/>
</dbReference>
<feature type="chain" id="PRO_5021998615" evidence="1">
    <location>
        <begin position="19"/>
        <end position="1006"/>
    </location>
</feature>
<feature type="domain" description="PKD" evidence="2">
    <location>
        <begin position="762"/>
        <end position="813"/>
    </location>
</feature>
<organism evidence="3 4">
    <name type="scientific">Pseudoalteromonas espejiana</name>
    <dbReference type="NCBI Taxonomy" id="28107"/>
    <lineage>
        <taxon>Bacteria</taxon>
        <taxon>Pseudomonadati</taxon>
        <taxon>Pseudomonadota</taxon>
        <taxon>Gammaproteobacteria</taxon>
        <taxon>Alteromonadales</taxon>
        <taxon>Pseudoalteromonadaceae</taxon>
        <taxon>Pseudoalteromonas</taxon>
    </lineage>
</organism>
<dbReference type="Pfam" id="PF18911">
    <property type="entry name" value="PKD_4"/>
    <property type="match status" value="3"/>
</dbReference>
<dbReference type="PROSITE" id="PS50093">
    <property type="entry name" value="PKD"/>
    <property type="match status" value="3"/>
</dbReference>
<dbReference type="SUPFAM" id="SSF49299">
    <property type="entry name" value="PKD domain"/>
    <property type="match status" value="3"/>
</dbReference>
<proteinExistence type="predicted"/>
<evidence type="ECO:0000313" key="4">
    <source>
        <dbReference type="Proteomes" id="UP000321419"/>
    </source>
</evidence>
<dbReference type="NCBIfam" id="TIGR03296">
    <property type="entry name" value="M6dom_TIGR03296"/>
    <property type="match status" value="1"/>
</dbReference>
<dbReference type="Gene3D" id="2.60.40.10">
    <property type="entry name" value="Immunoglobulins"/>
    <property type="match status" value="3"/>
</dbReference>
<dbReference type="InterPro" id="IPR013783">
    <property type="entry name" value="Ig-like_fold"/>
</dbReference>
<dbReference type="OrthoDB" id="275270at2"/>
<dbReference type="GO" id="GO:0006508">
    <property type="term" value="P:proteolysis"/>
    <property type="evidence" value="ECO:0007669"/>
    <property type="project" value="InterPro"/>
</dbReference>
<evidence type="ECO:0000313" key="3">
    <source>
        <dbReference type="EMBL" id="GEK53682.1"/>
    </source>
</evidence>
<evidence type="ECO:0000259" key="2">
    <source>
        <dbReference type="PROSITE" id="PS50093"/>
    </source>
</evidence>
<dbReference type="Pfam" id="PF05547">
    <property type="entry name" value="Peptidase_M6"/>
    <property type="match status" value="1"/>
</dbReference>
<dbReference type="InterPro" id="IPR000601">
    <property type="entry name" value="PKD_dom"/>
</dbReference>
<dbReference type="SMART" id="SM00089">
    <property type="entry name" value="PKD"/>
    <property type="match status" value="3"/>
</dbReference>
<sequence>MKKITWLSLLLSSLSVNAASESPHDPGVINKERIAYWLNKRAENSQITNMHTTSASNTNSVESYLQNTSYNSARSLKRVSAMKARLTKAPNTKNSVAYSSTISPNDTVTNAKVLAILIDFPDLKHNNNQLSAQDTDMFYESYTPEHYQNMLFNSEGFLGPNNETLTSVYQYYYGASGQSFIFNGQVYGWVTADFNAKEYGERVGNTRDINAPALIQEAVEKAVSQFDIDLTQYDLTDLDDIDNDGIINEPNGIIDHVMVFHSSVGEEAGGGYLGTDAIWSHRYYVFDENSDPVTIAGSNIKLSGYTINPIDASIGVVAHEFGHDLGLPDEYDLQSNTVGEPVASWSIMSTGSWAGALRGSQPVMFSAQALAYLQQRYNGNWVNQLNLAMEEVNDNSLQSLVYSSSSLQEQSQIKVTLPNRLEAFKTPVEGDFQFFSGTGNNLTNSLNQTITLPETSLALTLNFLAFYSIERDYDIVQVKVNQTPIAGNYTQAVNPYYGDIGPYLTGDSFLNADAQQPNGYLNHQFDLSDYAGQTISLSIEYITDTNTNYYGFVADDIKVTNGSSVIWQNNAEQPSSTLALNGFSRVGAYIYAKPSYYYLQLRAHKGMDSGLQNEQYSPGVLLWYSNTAFDDNNTTEHPGGGFNLVVDADQNPIYRGSSSTTLADTPIQMRDATFSLYQQSAGLGDQNLAAINTFDDSVDYGFSPQAESGVDLVKQGFSFEIISQQADSENAELMLNYNAQQQITADIDNLSVSFDVTGVELTPTDTFLWDFGDGQTSSDLSSNHTYEDFGSYTVTFEAQGDNGTTKQTKQITLVKALEIESVSYQLTDGQLSAQAEVSGGGAPYSYSWTIDNNSPVQTQSFDYQFSYSGNYTLALVVTDAQGTSRTNSQVLSVEVALQLNSSVLTNALTAHFSSTALGGSANYNYSWDFGDSTQAVTSQNPSHTYQNPGTYSVKLVVTDSVSNEVLTNELTVTVQNAKSESSSGGGAIGYLMALLLIGSIGRRLNS</sequence>
<feature type="domain" description="PKD" evidence="2">
    <location>
        <begin position="841"/>
        <end position="895"/>
    </location>
</feature>
<dbReference type="InterPro" id="IPR035986">
    <property type="entry name" value="PKD_dom_sf"/>
</dbReference>
<dbReference type="InterPro" id="IPR008757">
    <property type="entry name" value="Peptidase_M6-like_domain"/>
</dbReference>
<dbReference type="Pfam" id="PF20773">
    <property type="entry name" value="InhA-like_MAM"/>
    <property type="match status" value="1"/>
</dbReference>
<dbReference type="AlphaFoldDB" id="A0A510XRN1"/>
<name>A0A510XRN1_9GAMM</name>
<dbReference type="PANTHER" id="PTHR41775:SF1">
    <property type="entry name" value="PEPTIDASE M6-LIKE DOMAIN-CONTAINING PROTEIN"/>
    <property type="match status" value="1"/>
</dbReference>
<evidence type="ECO:0000256" key="1">
    <source>
        <dbReference type="SAM" id="SignalP"/>
    </source>
</evidence>
<accession>A0A510XRN1</accession>
<dbReference type="InterPro" id="IPR022409">
    <property type="entry name" value="PKD/Chitinase_dom"/>
</dbReference>
<dbReference type="GO" id="GO:0008233">
    <property type="term" value="F:peptidase activity"/>
    <property type="evidence" value="ECO:0007669"/>
    <property type="project" value="InterPro"/>
</dbReference>
<gene>
    <name evidence="3" type="primary">prtV</name>
    <name evidence="3" type="ORF">PES01_05270</name>
</gene>